<dbReference type="Pfam" id="PF14214">
    <property type="entry name" value="Helitron_like_N"/>
    <property type="match status" value="1"/>
</dbReference>
<reference evidence="2" key="2">
    <citation type="journal article" date="2015" name="Data Brief">
        <title>Shoot transcriptome of the giant reed, Arundo donax.</title>
        <authorList>
            <person name="Barrero R.A."/>
            <person name="Guerrero F.D."/>
            <person name="Moolhuijzen P."/>
            <person name="Goolsby J.A."/>
            <person name="Tidwell J."/>
            <person name="Bellgard S.E."/>
            <person name="Bellgard M.I."/>
        </authorList>
    </citation>
    <scope>NUCLEOTIDE SEQUENCE</scope>
    <source>
        <tissue evidence="2">Shoot tissue taken approximately 20 cm above the soil surface</tissue>
    </source>
</reference>
<name>A0A0A9C0B8_ARUDO</name>
<sequence length="88" mass="10165">MYIKIESMRLDWYSNPKHQALIRTDLYQGIIDTIAARGACASEAGLRIMLPKSFPGCDRDIHARFLDAMTLDQRFGKPDYFVTRIGRR</sequence>
<dbReference type="InterPro" id="IPR025476">
    <property type="entry name" value="Helitron_helicase-like"/>
</dbReference>
<protein>
    <recommendedName>
        <fullName evidence="1">Helitron helicase-like domain-containing protein</fullName>
    </recommendedName>
</protein>
<accession>A0A0A9C0B8</accession>
<feature type="domain" description="Helitron helicase-like" evidence="1">
    <location>
        <begin position="1"/>
        <end position="83"/>
    </location>
</feature>
<reference evidence="2" key="1">
    <citation type="submission" date="2014-09" db="EMBL/GenBank/DDBJ databases">
        <authorList>
            <person name="Magalhaes I.L.F."/>
            <person name="Oliveira U."/>
            <person name="Santos F.R."/>
            <person name="Vidigal T.H.D.A."/>
            <person name="Brescovit A.D."/>
            <person name="Santos A.J."/>
        </authorList>
    </citation>
    <scope>NUCLEOTIDE SEQUENCE</scope>
    <source>
        <tissue evidence="2">Shoot tissue taken approximately 20 cm above the soil surface</tissue>
    </source>
</reference>
<evidence type="ECO:0000313" key="2">
    <source>
        <dbReference type="EMBL" id="JAD69724.1"/>
    </source>
</evidence>
<dbReference type="EMBL" id="GBRH01228171">
    <property type="protein sequence ID" value="JAD69724.1"/>
    <property type="molecule type" value="Transcribed_RNA"/>
</dbReference>
<organism evidence="2">
    <name type="scientific">Arundo donax</name>
    <name type="common">Giant reed</name>
    <name type="synonym">Donax arundinaceus</name>
    <dbReference type="NCBI Taxonomy" id="35708"/>
    <lineage>
        <taxon>Eukaryota</taxon>
        <taxon>Viridiplantae</taxon>
        <taxon>Streptophyta</taxon>
        <taxon>Embryophyta</taxon>
        <taxon>Tracheophyta</taxon>
        <taxon>Spermatophyta</taxon>
        <taxon>Magnoliopsida</taxon>
        <taxon>Liliopsida</taxon>
        <taxon>Poales</taxon>
        <taxon>Poaceae</taxon>
        <taxon>PACMAD clade</taxon>
        <taxon>Arundinoideae</taxon>
        <taxon>Arundineae</taxon>
        <taxon>Arundo</taxon>
    </lineage>
</organism>
<dbReference type="AlphaFoldDB" id="A0A0A9C0B8"/>
<proteinExistence type="predicted"/>
<evidence type="ECO:0000259" key="1">
    <source>
        <dbReference type="Pfam" id="PF14214"/>
    </source>
</evidence>